<protein>
    <submittedName>
        <fullName evidence="5">TatD DNase family protein</fullName>
    </submittedName>
</protein>
<evidence type="ECO:0000256" key="2">
    <source>
        <dbReference type="ARBA" id="ARBA00022723"/>
    </source>
</evidence>
<feature type="binding site" evidence="4">
    <location>
        <position position="99"/>
    </location>
    <ligand>
        <name>a divalent metal cation</name>
        <dbReference type="ChEBI" id="CHEBI:60240"/>
        <label>1</label>
    </ligand>
</feature>
<proteinExistence type="inferred from homology"/>
<dbReference type="PROSITE" id="PS01091">
    <property type="entry name" value="TATD_3"/>
    <property type="match status" value="1"/>
</dbReference>
<gene>
    <name evidence="5" type="ORF">CLV97_11020</name>
</gene>
<dbReference type="AlphaFoldDB" id="A0A2T0LF43"/>
<evidence type="ECO:0000256" key="1">
    <source>
        <dbReference type="ARBA" id="ARBA00009275"/>
    </source>
</evidence>
<feature type="binding site" evidence="4">
    <location>
        <position position="15"/>
    </location>
    <ligand>
        <name>a divalent metal cation</name>
        <dbReference type="ChEBI" id="CHEBI:60240"/>
        <label>1</label>
    </ligand>
</feature>
<dbReference type="PIRSF" id="PIRSF005902">
    <property type="entry name" value="DNase_TatD"/>
    <property type="match status" value="1"/>
</dbReference>
<name>A0A2T0LF43_9BACL</name>
<dbReference type="Proteomes" id="UP000237797">
    <property type="component" value="Unassembled WGS sequence"/>
</dbReference>
<keyword evidence="6" id="KW-1185">Reference proteome</keyword>
<comment type="similarity">
    <text evidence="1">Belongs to the metallo-dependent hydrolases superfamily. TatD-type hydrolase family.</text>
</comment>
<reference evidence="5 6" key="1">
    <citation type="submission" date="2018-03" db="EMBL/GenBank/DDBJ databases">
        <title>Genomic Encyclopedia of Archaeal and Bacterial Type Strains, Phase II (KMG-II): from individual species to whole genera.</title>
        <authorList>
            <person name="Goeker M."/>
        </authorList>
    </citation>
    <scope>NUCLEOTIDE SEQUENCE [LARGE SCALE GENOMIC DNA]</scope>
    <source>
        <strain evidence="5 6">DSM 44946</strain>
    </source>
</reference>
<feature type="binding site" evidence="4">
    <location>
        <position position="212"/>
    </location>
    <ligand>
        <name>a divalent metal cation</name>
        <dbReference type="ChEBI" id="CHEBI:60240"/>
        <label>1</label>
    </ligand>
</feature>
<dbReference type="Gene3D" id="3.20.20.140">
    <property type="entry name" value="Metal-dependent hydrolases"/>
    <property type="match status" value="1"/>
</dbReference>
<organism evidence="5 6">
    <name type="scientific">Planifilum fimeticola</name>
    <dbReference type="NCBI Taxonomy" id="201975"/>
    <lineage>
        <taxon>Bacteria</taxon>
        <taxon>Bacillati</taxon>
        <taxon>Bacillota</taxon>
        <taxon>Bacilli</taxon>
        <taxon>Bacillales</taxon>
        <taxon>Thermoactinomycetaceae</taxon>
        <taxon>Planifilum</taxon>
    </lineage>
</organism>
<evidence type="ECO:0000313" key="5">
    <source>
        <dbReference type="EMBL" id="PRX40829.1"/>
    </source>
</evidence>
<evidence type="ECO:0000256" key="3">
    <source>
        <dbReference type="ARBA" id="ARBA00022801"/>
    </source>
</evidence>
<dbReference type="PANTHER" id="PTHR46317:SF1">
    <property type="entry name" value="HYDROLASE, TATD FAMILY"/>
    <property type="match status" value="1"/>
</dbReference>
<dbReference type="InterPro" id="IPR018228">
    <property type="entry name" value="DNase_TatD-rel_CS"/>
</dbReference>
<dbReference type="PANTHER" id="PTHR46317">
    <property type="entry name" value="HYDROLASE OF PHP SUPERFAMILY-RELATED PROTEIN"/>
    <property type="match status" value="1"/>
</dbReference>
<feature type="binding site" evidence="4">
    <location>
        <position position="140"/>
    </location>
    <ligand>
        <name>a divalent metal cation</name>
        <dbReference type="ChEBI" id="CHEBI:60240"/>
        <label>2</label>
    </ligand>
</feature>
<dbReference type="SUPFAM" id="SSF51556">
    <property type="entry name" value="Metallo-dependent hydrolases"/>
    <property type="match status" value="1"/>
</dbReference>
<dbReference type="GO" id="GO:0016788">
    <property type="term" value="F:hydrolase activity, acting on ester bonds"/>
    <property type="evidence" value="ECO:0007669"/>
    <property type="project" value="InterPro"/>
</dbReference>
<evidence type="ECO:0000256" key="4">
    <source>
        <dbReference type="PIRSR" id="PIRSR005902-1"/>
    </source>
</evidence>
<evidence type="ECO:0000313" key="6">
    <source>
        <dbReference type="Proteomes" id="UP000237797"/>
    </source>
</evidence>
<feature type="binding site" evidence="4">
    <location>
        <position position="164"/>
    </location>
    <ligand>
        <name>a divalent metal cation</name>
        <dbReference type="ChEBI" id="CHEBI:60240"/>
        <label>2</label>
    </ligand>
</feature>
<accession>A0A2T0LF43</accession>
<feature type="binding site" evidence="4">
    <location>
        <position position="13"/>
    </location>
    <ligand>
        <name>a divalent metal cation</name>
        <dbReference type="ChEBI" id="CHEBI:60240"/>
        <label>1</label>
    </ligand>
</feature>
<dbReference type="OrthoDB" id="9775608at2"/>
<dbReference type="EMBL" id="PVNE01000010">
    <property type="protein sequence ID" value="PRX40829.1"/>
    <property type="molecule type" value="Genomic_DNA"/>
</dbReference>
<sequence>MTDRVSIPLIDTHVHFDRFPEAEAEAIIRHARDAGVCRVFAVAMGEASCHSLLRWKERYPDFLEIAFGVHPEMEAGAGETERVLRLIRRHRGVIRAVGEVGLPHYSLPEGKRLFPPPSAVKRLESFLEVARELDLPVSLHAVHAMAAPALRLLKKHRVRRAVFHWLKAPFDVVDAIVEAGYLVSVTPDVSVRERDRDLVRRVPLSSLVLETDAPWEYEKGRPSEPAWVRRVAEEVARIKGCSLDEVGRVTTRNALAWSGD</sequence>
<dbReference type="Pfam" id="PF01026">
    <property type="entry name" value="TatD_DNase"/>
    <property type="match status" value="1"/>
</dbReference>
<dbReference type="InterPro" id="IPR032466">
    <property type="entry name" value="Metal_Hydrolase"/>
</dbReference>
<dbReference type="RefSeq" id="WP_106344945.1">
    <property type="nucleotide sequence ID" value="NZ_PVNE01000010.1"/>
</dbReference>
<keyword evidence="3" id="KW-0378">Hydrolase</keyword>
<dbReference type="GO" id="GO:0046872">
    <property type="term" value="F:metal ion binding"/>
    <property type="evidence" value="ECO:0007669"/>
    <property type="project" value="UniProtKB-KW"/>
</dbReference>
<dbReference type="CDD" id="cd01310">
    <property type="entry name" value="TatD_DNAse"/>
    <property type="match status" value="1"/>
</dbReference>
<keyword evidence="2 4" id="KW-0479">Metal-binding</keyword>
<comment type="caution">
    <text evidence="5">The sequence shown here is derived from an EMBL/GenBank/DDBJ whole genome shotgun (WGS) entry which is preliminary data.</text>
</comment>
<dbReference type="InterPro" id="IPR001130">
    <property type="entry name" value="TatD-like"/>
</dbReference>